<dbReference type="EMBL" id="VOFY01000004">
    <property type="protein sequence ID" value="KAA8593236.1"/>
    <property type="molecule type" value="Genomic_DNA"/>
</dbReference>
<dbReference type="GO" id="GO:0007165">
    <property type="term" value="P:signal transduction"/>
    <property type="evidence" value="ECO:0007669"/>
    <property type="project" value="TreeGrafter"/>
</dbReference>
<dbReference type="Proteomes" id="UP000327493">
    <property type="component" value="Chromosome 4"/>
</dbReference>
<protein>
    <recommendedName>
        <fullName evidence="1">Guanylate kinase-like domain-containing protein</fullName>
    </recommendedName>
</protein>
<dbReference type="InterPro" id="IPR020590">
    <property type="entry name" value="Guanylate_kinase_CS"/>
</dbReference>
<dbReference type="AlphaFoldDB" id="A0A5J5DIN2"/>
<dbReference type="InterPro" id="IPR027417">
    <property type="entry name" value="P-loop_NTPase"/>
</dbReference>
<dbReference type="GO" id="GO:0005737">
    <property type="term" value="C:cytoplasm"/>
    <property type="evidence" value="ECO:0007669"/>
    <property type="project" value="TreeGrafter"/>
</dbReference>
<organism evidence="2 3">
    <name type="scientific">Etheostoma spectabile</name>
    <name type="common">orangethroat darter</name>
    <dbReference type="NCBI Taxonomy" id="54343"/>
    <lineage>
        <taxon>Eukaryota</taxon>
        <taxon>Metazoa</taxon>
        <taxon>Chordata</taxon>
        <taxon>Craniata</taxon>
        <taxon>Vertebrata</taxon>
        <taxon>Euteleostomi</taxon>
        <taxon>Actinopterygii</taxon>
        <taxon>Neopterygii</taxon>
        <taxon>Teleostei</taxon>
        <taxon>Neoteleostei</taxon>
        <taxon>Acanthomorphata</taxon>
        <taxon>Eupercaria</taxon>
        <taxon>Perciformes</taxon>
        <taxon>Percoidei</taxon>
        <taxon>Percidae</taxon>
        <taxon>Etheostomatinae</taxon>
        <taxon>Etheostoma</taxon>
    </lineage>
</organism>
<sequence>TTRLPRDTEVPGVDYNFISVGDFRILEESGLLLESGTYDDHLRTERSGFGSRQIAHELSFICELKPGGIYTFIKRLTVGRHIHILTEVRTRLTCMDSVRLFLWVQAVLYDCLGASEVQVGSHSLSKTEQPDKN</sequence>
<evidence type="ECO:0000259" key="1">
    <source>
        <dbReference type="PROSITE" id="PS50052"/>
    </source>
</evidence>
<dbReference type="PROSITE" id="PS50052">
    <property type="entry name" value="GUANYLATE_KINASE_2"/>
    <property type="match status" value="1"/>
</dbReference>
<feature type="domain" description="Guanylate kinase-like" evidence="1">
    <location>
        <begin position="1"/>
        <end position="52"/>
    </location>
</feature>
<dbReference type="Gene3D" id="3.30.63.10">
    <property type="entry name" value="Guanylate Kinase phosphate binding domain"/>
    <property type="match status" value="1"/>
</dbReference>
<feature type="non-terminal residue" evidence="2">
    <location>
        <position position="1"/>
    </location>
</feature>
<comment type="caution">
    <text evidence="2">The sequence shown here is derived from an EMBL/GenBank/DDBJ whole genome shotgun (WGS) entry which is preliminary data.</text>
</comment>
<accession>A0A5J5DIN2</accession>
<reference evidence="2 3" key="1">
    <citation type="submission" date="2019-08" db="EMBL/GenBank/DDBJ databases">
        <title>A chromosome-level genome assembly, high-density linkage maps, and genome scans reveal the genomic architecture of hybrid incompatibilities underlying speciation via character displacement in darters (Percidae: Etheostominae).</title>
        <authorList>
            <person name="Moran R.L."/>
            <person name="Catchen J.M."/>
            <person name="Fuller R.C."/>
        </authorList>
    </citation>
    <scope>NUCLEOTIDE SEQUENCE [LARGE SCALE GENOMIC DNA]</scope>
    <source>
        <strain evidence="2">EspeVRDwgs_2016</strain>
        <tissue evidence="2">Muscle</tissue>
    </source>
</reference>
<proteinExistence type="predicted"/>
<evidence type="ECO:0000313" key="3">
    <source>
        <dbReference type="Proteomes" id="UP000327493"/>
    </source>
</evidence>
<dbReference type="InterPro" id="IPR008144">
    <property type="entry name" value="Guanylate_kin-like_dom"/>
</dbReference>
<evidence type="ECO:0000313" key="2">
    <source>
        <dbReference type="EMBL" id="KAA8593236.1"/>
    </source>
</evidence>
<name>A0A5J5DIN2_9PERO</name>
<dbReference type="SUPFAM" id="SSF52540">
    <property type="entry name" value="P-loop containing nucleoside triphosphate hydrolases"/>
    <property type="match status" value="1"/>
</dbReference>
<dbReference type="PANTHER" id="PTHR10316">
    <property type="entry name" value="MEMBRANE ASSOCIATED GUANYLATE KINASE-RELATED"/>
    <property type="match status" value="1"/>
</dbReference>
<dbReference type="PROSITE" id="PS00856">
    <property type="entry name" value="GUANYLATE_KINASE_1"/>
    <property type="match status" value="1"/>
</dbReference>
<dbReference type="GO" id="GO:0005911">
    <property type="term" value="C:cell-cell junction"/>
    <property type="evidence" value="ECO:0007669"/>
    <property type="project" value="TreeGrafter"/>
</dbReference>
<dbReference type="PANTHER" id="PTHR10316:SF65">
    <property type="entry name" value="MEMBRANE-ASSOCIATED GUANYLATE KINASE, WW AND PDZ DOMAIN-CONTAINING PROTEIN 3 ISOFORM X1"/>
    <property type="match status" value="1"/>
</dbReference>
<keyword evidence="3" id="KW-1185">Reference proteome</keyword>
<gene>
    <name evidence="2" type="ORF">FQN60_009352</name>
</gene>